<dbReference type="Gene3D" id="3.40.630.10">
    <property type="entry name" value="Zn peptidases"/>
    <property type="match status" value="1"/>
</dbReference>
<keyword evidence="3" id="KW-0378">Hydrolase</keyword>
<dbReference type="GO" id="GO:0016811">
    <property type="term" value="F:hydrolase activity, acting on carbon-nitrogen (but not peptide) bonds, in linear amides"/>
    <property type="evidence" value="ECO:0007669"/>
    <property type="project" value="InterPro"/>
</dbReference>
<dbReference type="Pfam" id="PF24827">
    <property type="entry name" value="AstE_AspA_cat"/>
    <property type="match status" value="1"/>
</dbReference>
<dbReference type="EMBL" id="NPIB01000003">
    <property type="protein sequence ID" value="PLC58960.1"/>
    <property type="molecule type" value="Genomic_DNA"/>
</dbReference>
<dbReference type="PANTHER" id="PTHR37326:SF1">
    <property type="entry name" value="BLL3975 PROTEIN"/>
    <property type="match status" value="1"/>
</dbReference>
<dbReference type="InterPro" id="IPR043795">
    <property type="entry name" value="N-alpha-Ac-DABA-like"/>
</dbReference>
<dbReference type="InterPro" id="IPR055438">
    <property type="entry name" value="AstE_AspA_cat"/>
</dbReference>
<accession>A0A2N4UVB3</accession>
<evidence type="ECO:0000259" key="5">
    <source>
        <dbReference type="Pfam" id="PF24827"/>
    </source>
</evidence>
<dbReference type="PANTHER" id="PTHR37326">
    <property type="entry name" value="BLL3975 PROTEIN"/>
    <property type="match status" value="1"/>
</dbReference>
<evidence type="ECO:0000256" key="1">
    <source>
        <dbReference type="ARBA" id="ARBA00001947"/>
    </source>
</evidence>
<gene>
    <name evidence="6" type="ORF">CIK00_03950</name>
</gene>
<evidence type="ECO:0000313" key="7">
    <source>
        <dbReference type="Proteomes" id="UP000234420"/>
    </source>
</evidence>
<dbReference type="PIRSF" id="PIRSF039012">
    <property type="entry name" value="ASP"/>
    <property type="match status" value="1"/>
</dbReference>
<evidence type="ECO:0000256" key="3">
    <source>
        <dbReference type="ARBA" id="ARBA00022801"/>
    </source>
</evidence>
<keyword evidence="4" id="KW-0862">Zinc</keyword>
<sequence length="341" mass="37151">MINININTNIITTQLTGDIINNIAVISALNVDDLAIGQHQFWFNVATNALNQDQHLPIWIFKGQQAGKKVMITAGIHGDELNGILTAQQLARQLQHTDICGSVIIVPAINLSGIVHHHRDFHGADQDLSTVNLNRYFPGNNQGNAAERYLAQLWQHLLLPNADIAIDLHTQTTGTCYPLYVFADFRIESALAMARLMIPDAILNDPGDHGVLETVWNQHGVSAITVEVGSGKITQPTLINRAVMGVMQIIKNQHQLTAATIPPCTIEANNVTSIQADVGGITLANVEMLATVSKGDIIATQYDLFGNEIKRYTAPRDGIVLSHNTDALRDAGALIVRLIHD</sequence>
<proteinExistence type="predicted"/>
<dbReference type="AlphaFoldDB" id="A0A2N4UVB3"/>
<feature type="domain" description="Succinylglutamate desuccinylase/Aspartoacylase catalytic" evidence="5">
    <location>
        <begin position="66"/>
        <end position="249"/>
    </location>
</feature>
<comment type="caution">
    <text evidence="6">The sequence shown here is derived from an EMBL/GenBank/DDBJ whole genome shotgun (WGS) entry which is preliminary data.</text>
</comment>
<dbReference type="Proteomes" id="UP000234420">
    <property type="component" value="Unassembled WGS sequence"/>
</dbReference>
<dbReference type="InterPro" id="IPR053138">
    <property type="entry name" value="N-alpha-Ac-DABA_deacetylase"/>
</dbReference>
<comment type="cofactor">
    <cofactor evidence="1">
        <name>Zn(2+)</name>
        <dbReference type="ChEBI" id="CHEBI:29105"/>
    </cofactor>
</comment>
<dbReference type="CDD" id="cd06251">
    <property type="entry name" value="M14_ASTE_ASPA-like"/>
    <property type="match status" value="1"/>
</dbReference>
<evidence type="ECO:0000256" key="2">
    <source>
        <dbReference type="ARBA" id="ARBA00022723"/>
    </source>
</evidence>
<evidence type="ECO:0000256" key="4">
    <source>
        <dbReference type="ARBA" id="ARBA00022833"/>
    </source>
</evidence>
<dbReference type="GO" id="GO:0046872">
    <property type="term" value="F:metal ion binding"/>
    <property type="evidence" value="ECO:0007669"/>
    <property type="project" value="UniProtKB-KW"/>
</dbReference>
<dbReference type="SUPFAM" id="SSF53187">
    <property type="entry name" value="Zn-dependent exopeptidases"/>
    <property type="match status" value="1"/>
</dbReference>
<name>A0A2N4UVB3_9GAMM</name>
<dbReference type="GO" id="GO:0016788">
    <property type="term" value="F:hydrolase activity, acting on ester bonds"/>
    <property type="evidence" value="ECO:0007669"/>
    <property type="project" value="InterPro"/>
</dbReference>
<keyword evidence="7" id="KW-1185">Reference proteome</keyword>
<evidence type="ECO:0000313" key="6">
    <source>
        <dbReference type="EMBL" id="PLC58960.1"/>
    </source>
</evidence>
<protein>
    <submittedName>
        <fullName evidence="6">Deacylase</fullName>
    </submittedName>
</protein>
<reference evidence="6 7" key="1">
    <citation type="journal article" date="2018" name="Syst. Appl. Microbiol.">
        <title>Photobacterium carnosum sp. nov., isolated from spoiled modified atmosphere packaged poultry meat.</title>
        <authorList>
            <person name="Hilgarth M."/>
            <person name="Fuertes S."/>
            <person name="Ehrmann M."/>
            <person name="Vogel R.F."/>
        </authorList>
    </citation>
    <scope>NUCLEOTIDE SEQUENCE [LARGE SCALE GENOMIC DNA]</scope>
    <source>
        <strain evidence="6 7">TMW 2.2021</strain>
    </source>
</reference>
<keyword evidence="2" id="KW-0479">Metal-binding</keyword>
<organism evidence="6 7">
    <name type="scientific">Photobacterium carnosum</name>
    <dbReference type="NCBI Taxonomy" id="2023717"/>
    <lineage>
        <taxon>Bacteria</taxon>
        <taxon>Pseudomonadati</taxon>
        <taxon>Pseudomonadota</taxon>
        <taxon>Gammaproteobacteria</taxon>
        <taxon>Vibrionales</taxon>
        <taxon>Vibrionaceae</taxon>
        <taxon>Photobacterium</taxon>
    </lineage>
</organism>